<protein>
    <submittedName>
        <fullName evidence="1">Uncharacterized protein</fullName>
    </submittedName>
</protein>
<name>A0A6C0BT68_9ZZZZ</name>
<sequence length="242" mass="27945">MNEELNSAFRNFYALKNHYETRNRDKRVKTCPVCKQKGGAIFTQSKNKLTAICGASKPCRFHIEIIRGMSENIRDTFNETNAEFIETRKDIIRRKLMHIYDDSDISDIDDIIEMYNGISTYRSELQNDLHDRITNRRNTGSIKEKQTELSQLLSVVSDKISKHKEGVPGIHDIITLYNSDIVPTANAIRDLTYVTTYNYTSPEKGNPLYDPDDNVLIQKRYNETSMEIQISDPRVISNVVTK</sequence>
<dbReference type="AlphaFoldDB" id="A0A6C0BT68"/>
<accession>A0A6C0BT68</accession>
<reference evidence="1" key="1">
    <citation type="journal article" date="2020" name="Nature">
        <title>Giant virus diversity and host interactions through global metagenomics.</title>
        <authorList>
            <person name="Schulz F."/>
            <person name="Roux S."/>
            <person name="Paez-Espino D."/>
            <person name="Jungbluth S."/>
            <person name="Walsh D.A."/>
            <person name="Denef V.J."/>
            <person name="McMahon K.D."/>
            <person name="Konstantinidis K.T."/>
            <person name="Eloe-Fadrosh E.A."/>
            <person name="Kyrpides N.C."/>
            <person name="Woyke T."/>
        </authorList>
    </citation>
    <scope>NUCLEOTIDE SEQUENCE</scope>
    <source>
        <strain evidence="1">GVMAG-M-3300018416-45</strain>
    </source>
</reference>
<organism evidence="1">
    <name type="scientific">viral metagenome</name>
    <dbReference type="NCBI Taxonomy" id="1070528"/>
    <lineage>
        <taxon>unclassified sequences</taxon>
        <taxon>metagenomes</taxon>
        <taxon>organismal metagenomes</taxon>
    </lineage>
</organism>
<proteinExistence type="predicted"/>
<evidence type="ECO:0000313" key="1">
    <source>
        <dbReference type="EMBL" id="QHS94608.1"/>
    </source>
</evidence>
<dbReference type="EMBL" id="MN739227">
    <property type="protein sequence ID" value="QHS94608.1"/>
    <property type="molecule type" value="Genomic_DNA"/>
</dbReference>